<evidence type="ECO:0000256" key="5">
    <source>
        <dbReference type="ARBA" id="ARBA00022448"/>
    </source>
</evidence>
<organism evidence="13">
    <name type="scientific">Turicibacter sanguinis</name>
    <dbReference type="NCBI Taxonomy" id="154288"/>
    <lineage>
        <taxon>Bacteria</taxon>
        <taxon>Bacillati</taxon>
        <taxon>Bacillota</taxon>
        <taxon>Erysipelotrichia</taxon>
        <taxon>Erysipelotrichales</taxon>
        <taxon>Turicibacteraceae</taxon>
        <taxon>Turicibacter</taxon>
    </lineage>
</organism>
<dbReference type="AlphaFoldDB" id="A0A6G2CR97"/>
<dbReference type="PIRSF" id="PIRSF006603">
    <property type="entry name" value="DinF"/>
    <property type="match status" value="1"/>
</dbReference>
<dbReference type="InterPro" id="IPR050222">
    <property type="entry name" value="MATE_MdtK"/>
</dbReference>
<dbReference type="InterPro" id="IPR048279">
    <property type="entry name" value="MdtK-like"/>
</dbReference>
<dbReference type="GO" id="GO:0042910">
    <property type="term" value="F:xenobiotic transmembrane transporter activity"/>
    <property type="evidence" value="ECO:0007669"/>
    <property type="project" value="InterPro"/>
</dbReference>
<keyword evidence="10" id="KW-0406">Ion transport</keyword>
<evidence type="ECO:0000256" key="7">
    <source>
        <dbReference type="ARBA" id="ARBA00022475"/>
    </source>
</evidence>
<dbReference type="GO" id="GO:0005886">
    <property type="term" value="C:plasma membrane"/>
    <property type="evidence" value="ECO:0007669"/>
    <property type="project" value="UniProtKB-SubCell"/>
</dbReference>
<accession>A0A6G2CR97</accession>
<evidence type="ECO:0000256" key="6">
    <source>
        <dbReference type="ARBA" id="ARBA00022449"/>
    </source>
</evidence>
<dbReference type="EMBL" id="WMQV01000046">
    <property type="protein sequence ID" value="MTL95447.1"/>
    <property type="molecule type" value="Genomic_DNA"/>
</dbReference>
<keyword evidence="6" id="KW-0050">Antiport</keyword>
<evidence type="ECO:0000256" key="4">
    <source>
        <dbReference type="ARBA" id="ARBA00020268"/>
    </source>
</evidence>
<comment type="function">
    <text evidence="1">Multidrug efflux pump.</text>
</comment>
<comment type="subcellular location">
    <subcellularLocation>
        <location evidence="2">Cell membrane</location>
        <topology evidence="2">Multi-pass membrane protein</topology>
    </subcellularLocation>
</comment>
<dbReference type="PRINTS" id="PR00173">
    <property type="entry name" value="EDTRNSPORT"/>
</dbReference>
<dbReference type="GO" id="GO:0006811">
    <property type="term" value="P:monoatomic ion transport"/>
    <property type="evidence" value="ECO:0007669"/>
    <property type="project" value="UniProtKB-KW"/>
</dbReference>
<gene>
    <name evidence="13" type="ORF">GMA64_12985</name>
</gene>
<keyword evidence="11" id="KW-0472">Membrane</keyword>
<keyword evidence="7" id="KW-1003">Cell membrane</keyword>
<evidence type="ECO:0000256" key="9">
    <source>
        <dbReference type="ARBA" id="ARBA00022989"/>
    </source>
</evidence>
<evidence type="ECO:0000256" key="11">
    <source>
        <dbReference type="ARBA" id="ARBA00023136"/>
    </source>
</evidence>
<sequence>MPKNNRKFYKRLFILAIPIVLQNLITSSLNMLDTMMIGSLGEVQLAAVGVANQFYFLYSLLVMGIGAGCSILIAQLWGKEDTENVKKVLQLGLAAGIVFAVIFTVIGFFGSESIIKIFNPDPDVIHFGSEYLRVSIFSYLATAISFVFAGALRSIGNTALPMWGSLIGLIINGVFNAILIFGLLGFPALGVVGAAIATLMARLVECFIIIIVVALKVKPLNLSFKQLVTFDRLMAGMLYQAALPVVLNEACWGLTNITYNIIYGRMGVNAIATTQITTTIMNLFMIVVFGMAHASVVVIGNEIGANQEEQAIIYAKKIIRLALIIAVVMAVGLVLFAPAIVGIYKVSDLVRQNAIQILYIFAIFMLPRVYNGVQIVGILRGGGDAKYGSIVQGLSMWIFGIPFGIIGAFIFKWPITYVIFLISCEEVIRYLIISRRFRSNKWINNMVREMA</sequence>
<dbReference type="PANTHER" id="PTHR43298">
    <property type="entry name" value="MULTIDRUG RESISTANCE PROTEIN NORM-RELATED"/>
    <property type="match status" value="1"/>
</dbReference>
<evidence type="ECO:0000256" key="3">
    <source>
        <dbReference type="ARBA" id="ARBA00010199"/>
    </source>
</evidence>
<protein>
    <recommendedName>
        <fullName evidence="4">Probable multidrug resistance protein NorM</fullName>
    </recommendedName>
    <alternativeName>
        <fullName evidence="12">Multidrug-efflux transporter</fullName>
    </alternativeName>
</protein>
<comment type="similarity">
    <text evidence="3">Belongs to the multi antimicrobial extrusion (MATE) (TC 2.A.66.1) family.</text>
</comment>
<dbReference type="NCBIfam" id="TIGR00797">
    <property type="entry name" value="matE"/>
    <property type="match status" value="1"/>
</dbReference>
<evidence type="ECO:0000256" key="8">
    <source>
        <dbReference type="ARBA" id="ARBA00022692"/>
    </source>
</evidence>
<keyword evidence="9" id="KW-1133">Transmembrane helix</keyword>
<dbReference type="PANTHER" id="PTHR43298:SF2">
    <property type="entry name" value="FMN_FAD EXPORTER YEEO-RELATED"/>
    <property type="match status" value="1"/>
</dbReference>
<keyword evidence="8" id="KW-0812">Transmembrane</keyword>
<dbReference type="RefSeq" id="WP_129821709.1">
    <property type="nucleotide sequence ID" value="NZ_RCYV01000022.1"/>
</dbReference>
<dbReference type="Pfam" id="PF01554">
    <property type="entry name" value="MatE"/>
    <property type="match status" value="2"/>
</dbReference>
<evidence type="ECO:0000256" key="1">
    <source>
        <dbReference type="ARBA" id="ARBA00003408"/>
    </source>
</evidence>
<evidence type="ECO:0000256" key="2">
    <source>
        <dbReference type="ARBA" id="ARBA00004651"/>
    </source>
</evidence>
<comment type="caution">
    <text evidence="13">The sequence shown here is derived from an EMBL/GenBank/DDBJ whole genome shotgun (WGS) entry which is preliminary data.</text>
</comment>
<dbReference type="GO" id="GO:0015297">
    <property type="term" value="F:antiporter activity"/>
    <property type="evidence" value="ECO:0007669"/>
    <property type="project" value="UniProtKB-KW"/>
</dbReference>
<reference evidence="13" key="1">
    <citation type="journal article" date="2019" name="Nat. Med.">
        <title>A library of human gut bacterial isolates paired with longitudinal multiomics data enables mechanistic microbiome research.</title>
        <authorList>
            <person name="Poyet M."/>
            <person name="Groussin M."/>
            <person name="Gibbons S.M."/>
            <person name="Avila-Pacheco J."/>
            <person name="Jiang X."/>
            <person name="Kearney S.M."/>
            <person name="Perrotta A.R."/>
            <person name="Berdy B."/>
            <person name="Zhao S."/>
            <person name="Lieberman T.D."/>
            <person name="Swanson P.K."/>
            <person name="Smith M."/>
            <person name="Roesemann S."/>
            <person name="Alexander J.E."/>
            <person name="Rich S.A."/>
            <person name="Livny J."/>
            <person name="Vlamakis H."/>
            <person name="Clish C."/>
            <person name="Bullock K."/>
            <person name="Deik A."/>
            <person name="Scott J."/>
            <person name="Pierce K.A."/>
            <person name="Xavier R.J."/>
            <person name="Alm E.J."/>
        </authorList>
    </citation>
    <scope>NUCLEOTIDE SEQUENCE</scope>
    <source>
        <strain evidence="13">BIOML-A179</strain>
    </source>
</reference>
<name>A0A6G2CR97_9FIRM</name>
<evidence type="ECO:0000256" key="10">
    <source>
        <dbReference type="ARBA" id="ARBA00023065"/>
    </source>
</evidence>
<proteinExistence type="inferred from homology"/>
<dbReference type="CDD" id="cd13134">
    <property type="entry name" value="MATE_like_8"/>
    <property type="match status" value="1"/>
</dbReference>
<evidence type="ECO:0000313" key="13">
    <source>
        <dbReference type="EMBL" id="MTL95447.1"/>
    </source>
</evidence>
<keyword evidence="5" id="KW-0813">Transport</keyword>
<dbReference type="InterPro" id="IPR002528">
    <property type="entry name" value="MATE_fam"/>
</dbReference>
<evidence type="ECO:0000256" key="12">
    <source>
        <dbReference type="ARBA" id="ARBA00031636"/>
    </source>
</evidence>